<dbReference type="SUPFAM" id="SSF52266">
    <property type="entry name" value="SGNH hydrolase"/>
    <property type="match status" value="1"/>
</dbReference>
<evidence type="ECO:0000313" key="4">
    <source>
        <dbReference type="Proteomes" id="UP000321514"/>
    </source>
</evidence>
<dbReference type="AlphaFoldDB" id="A0A511TGK7"/>
<sequence>MKAFQVSGRARLPRWAQALVITTPMLLVGCGLGQLMSAPRITNADNNDVVFLGDSIFALSGEIQTALHAKAGGTFRNYTTSGAEIEGGVITPSVRGQFDLAETDNPNSHIVVMDGGGNDILIPTIALADPYNCKTQWYEFGRLSQSCKDYIDDIYVEVADLLNDMSTSGVTDVVYLGYYRTKFGLLNASDLDQAVDYGDQILGNACANAVVDCDFVDPRSAITNADIKADGVHPTTSGSNKIANLIWSKLEPRL</sequence>
<dbReference type="Gene3D" id="3.40.50.1110">
    <property type="entry name" value="SGNH hydrolase"/>
    <property type="match status" value="1"/>
</dbReference>
<protein>
    <submittedName>
        <fullName evidence="2">GDSL-like Lipase/Acylhydrolase</fullName>
    </submittedName>
</protein>
<gene>
    <name evidence="1" type="ORF">MFU01_83430</name>
    <name evidence="2" type="ORF">SAMN05443572_11698</name>
</gene>
<evidence type="ECO:0000313" key="3">
    <source>
        <dbReference type="Proteomes" id="UP000183760"/>
    </source>
</evidence>
<dbReference type="Pfam" id="PF00657">
    <property type="entry name" value="Lipase_GDSL"/>
    <property type="match status" value="1"/>
</dbReference>
<dbReference type="InterPro" id="IPR036514">
    <property type="entry name" value="SGNH_hydro_sf"/>
</dbReference>
<evidence type="ECO:0000313" key="2">
    <source>
        <dbReference type="EMBL" id="SEU41136.1"/>
    </source>
</evidence>
<proteinExistence type="predicted"/>
<organism evidence="1 4">
    <name type="scientific">Myxococcus fulvus</name>
    <dbReference type="NCBI Taxonomy" id="33"/>
    <lineage>
        <taxon>Bacteria</taxon>
        <taxon>Pseudomonadati</taxon>
        <taxon>Myxococcota</taxon>
        <taxon>Myxococcia</taxon>
        <taxon>Myxococcales</taxon>
        <taxon>Cystobacterineae</taxon>
        <taxon>Myxococcaceae</taxon>
        <taxon>Myxococcus</taxon>
    </lineage>
</organism>
<dbReference type="EMBL" id="BJXR01000077">
    <property type="protein sequence ID" value="GEN13306.1"/>
    <property type="molecule type" value="Genomic_DNA"/>
</dbReference>
<evidence type="ECO:0000313" key="1">
    <source>
        <dbReference type="EMBL" id="GEN13306.1"/>
    </source>
</evidence>
<accession>A0A511TGK7</accession>
<dbReference type="Proteomes" id="UP000321514">
    <property type="component" value="Unassembled WGS sequence"/>
</dbReference>
<reference evidence="1 4" key="2">
    <citation type="submission" date="2019-07" db="EMBL/GenBank/DDBJ databases">
        <title>Whole genome shotgun sequence of Myxococcus fulvus NBRC 100333.</title>
        <authorList>
            <person name="Hosoyama A."/>
            <person name="Uohara A."/>
            <person name="Ohji S."/>
            <person name="Ichikawa N."/>
        </authorList>
    </citation>
    <scope>NUCLEOTIDE SEQUENCE [LARGE SCALE GENOMIC DNA]</scope>
    <source>
        <strain evidence="1 4">NBRC 100333</strain>
    </source>
</reference>
<name>A0A511TGK7_MYXFU</name>
<dbReference type="GO" id="GO:0016788">
    <property type="term" value="F:hydrolase activity, acting on ester bonds"/>
    <property type="evidence" value="ECO:0007669"/>
    <property type="project" value="InterPro"/>
</dbReference>
<dbReference type="PROSITE" id="PS51257">
    <property type="entry name" value="PROKAR_LIPOPROTEIN"/>
    <property type="match status" value="1"/>
</dbReference>
<dbReference type="STRING" id="1334629.MFUL124B02_42125"/>
<comment type="caution">
    <text evidence="1">The sequence shown here is derived from an EMBL/GenBank/DDBJ whole genome shotgun (WGS) entry which is preliminary data.</text>
</comment>
<dbReference type="EMBL" id="FOIB01000016">
    <property type="protein sequence ID" value="SEU41136.1"/>
    <property type="molecule type" value="Genomic_DNA"/>
</dbReference>
<keyword evidence="3" id="KW-1185">Reference proteome</keyword>
<reference evidence="2 3" key="1">
    <citation type="submission" date="2016-10" db="EMBL/GenBank/DDBJ databases">
        <authorList>
            <person name="Varghese N."/>
            <person name="Submissions S."/>
        </authorList>
    </citation>
    <scope>NUCLEOTIDE SEQUENCE [LARGE SCALE GENOMIC DNA]</scope>
    <source>
        <strain evidence="2 3">DSM 16525</strain>
    </source>
</reference>
<dbReference type="Proteomes" id="UP000183760">
    <property type="component" value="Unassembled WGS sequence"/>
</dbReference>
<dbReference type="InterPro" id="IPR001087">
    <property type="entry name" value="GDSL"/>
</dbReference>